<dbReference type="GO" id="GO:0072686">
    <property type="term" value="C:mitotic spindle"/>
    <property type="evidence" value="ECO:0007669"/>
    <property type="project" value="InterPro"/>
</dbReference>
<reference evidence="2 3" key="1">
    <citation type="submission" date="2014-09" db="EMBL/GenBank/DDBJ databases">
        <authorList>
            <person name="Ellenberger Sabrina"/>
        </authorList>
    </citation>
    <scope>NUCLEOTIDE SEQUENCE [LARGE SCALE GENOMIC DNA]</scope>
    <source>
        <strain evidence="2 3">CBS 412.66</strain>
    </source>
</reference>
<evidence type="ECO:0000256" key="1">
    <source>
        <dbReference type="SAM" id="MobiDB-lite"/>
    </source>
</evidence>
<feature type="compositionally biased region" description="Polar residues" evidence="1">
    <location>
        <begin position="13"/>
        <end position="25"/>
    </location>
</feature>
<gene>
    <name evidence="2" type="primary">PARPA_13147.1 scaffold 45923</name>
</gene>
<evidence type="ECO:0000313" key="3">
    <source>
        <dbReference type="Proteomes" id="UP000054107"/>
    </source>
</evidence>
<evidence type="ECO:0000313" key="2">
    <source>
        <dbReference type="EMBL" id="CEP18839.1"/>
    </source>
</evidence>
<dbReference type="GO" id="GO:0042729">
    <property type="term" value="C:DASH complex"/>
    <property type="evidence" value="ECO:0007669"/>
    <property type="project" value="InterPro"/>
</dbReference>
<dbReference type="EMBL" id="LN733911">
    <property type="protein sequence ID" value="CEP18839.1"/>
    <property type="molecule type" value="Genomic_DNA"/>
</dbReference>
<feature type="compositionally biased region" description="Basic and acidic residues" evidence="1">
    <location>
        <begin position="1"/>
        <end position="12"/>
    </location>
</feature>
<dbReference type="InterPro" id="IPR013963">
    <property type="entry name" value="DASH_Dad2"/>
</dbReference>
<organism evidence="2 3">
    <name type="scientific">Parasitella parasitica</name>
    <dbReference type="NCBI Taxonomy" id="35722"/>
    <lineage>
        <taxon>Eukaryota</taxon>
        <taxon>Fungi</taxon>
        <taxon>Fungi incertae sedis</taxon>
        <taxon>Mucoromycota</taxon>
        <taxon>Mucoromycotina</taxon>
        <taxon>Mucoromycetes</taxon>
        <taxon>Mucorales</taxon>
        <taxon>Mucorineae</taxon>
        <taxon>Mucoraceae</taxon>
        <taxon>Parasitella</taxon>
    </lineage>
</organism>
<keyword evidence="3" id="KW-1185">Reference proteome</keyword>
<dbReference type="Pfam" id="PF08654">
    <property type="entry name" value="DASH_Dad2"/>
    <property type="match status" value="1"/>
</dbReference>
<dbReference type="AlphaFoldDB" id="A0A0B7NV29"/>
<accession>A0A0B7NV29</accession>
<dbReference type="OrthoDB" id="3230169at2759"/>
<name>A0A0B7NV29_9FUNG</name>
<sequence length="122" mass="13682">MKRSASKKDTDYRQPTVTEAGNTASVEEKIVNNPPSAQKLALIQAKQQEADELVKINELGADMVKYIQKLASGVEMATHSAQKTGDTLENWERVFTTMGEMNRGEEKSNETWVRFKTAPNQH</sequence>
<protein>
    <submittedName>
        <fullName evidence="2">Uncharacterized protein</fullName>
    </submittedName>
</protein>
<proteinExistence type="predicted"/>
<dbReference type="GO" id="GO:0000278">
    <property type="term" value="P:mitotic cell cycle"/>
    <property type="evidence" value="ECO:0007669"/>
    <property type="project" value="InterPro"/>
</dbReference>
<dbReference type="Proteomes" id="UP000054107">
    <property type="component" value="Unassembled WGS sequence"/>
</dbReference>
<feature type="region of interest" description="Disordered" evidence="1">
    <location>
        <begin position="1"/>
        <end position="29"/>
    </location>
</feature>